<keyword evidence="5" id="KW-0812">Transmembrane</keyword>
<dbReference type="Proteomes" id="UP000559027">
    <property type="component" value="Unassembled WGS sequence"/>
</dbReference>
<feature type="compositionally biased region" description="Polar residues" evidence="4">
    <location>
        <begin position="690"/>
        <end position="703"/>
    </location>
</feature>
<accession>A0A8H5G458</accession>
<feature type="compositionally biased region" description="Polar residues" evidence="4">
    <location>
        <begin position="640"/>
        <end position="665"/>
    </location>
</feature>
<keyword evidence="3" id="KW-0862">Zinc</keyword>
<dbReference type="PANTHER" id="PTHR47636">
    <property type="entry name" value="TRANSCRIPTIONAL REGULATORY PROTEIN RCO1"/>
    <property type="match status" value="1"/>
</dbReference>
<comment type="caution">
    <text evidence="7">The sequence shown here is derived from an EMBL/GenBank/DDBJ whole genome shotgun (WGS) entry which is preliminary data.</text>
</comment>
<name>A0A8H5G458_9AGAR</name>
<feature type="compositionally biased region" description="Low complexity" evidence="4">
    <location>
        <begin position="824"/>
        <end position="850"/>
    </location>
</feature>
<dbReference type="SUPFAM" id="SSF57903">
    <property type="entry name" value="FYVE/PHD zinc finger"/>
    <property type="match status" value="1"/>
</dbReference>
<dbReference type="SMART" id="SM00249">
    <property type="entry name" value="PHD"/>
    <property type="match status" value="1"/>
</dbReference>
<reference evidence="7 8" key="1">
    <citation type="journal article" date="2020" name="ISME J.">
        <title>Uncovering the hidden diversity of litter-decomposition mechanisms in mushroom-forming fungi.</title>
        <authorList>
            <person name="Floudas D."/>
            <person name="Bentzer J."/>
            <person name="Ahren D."/>
            <person name="Johansson T."/>
            <person name="Persson P."/>
            <person name="Tunlid A."/>
        </authorList>
    </citation>
    <scope>NUCLEOTIDE SEQUENCE [LARGE SCALE GENOMIC DNA]</scope>
    <source>
        <strain evidence="7 8">CBS 146.42</strain>
    </source>
</reference>
<organism evidence="7 8">
    <name type="scientific">Leucocoprinus leucothites</name>
    <dbReference type="NCBI Taxonomy" id="201217"/>
    <lineage>
        <taxon>Eukaryota</taxon>
        <taxon>Fungi</taxon>
        <taxon>Dikarya</taxon>
        <taxon>Basidiomycota</taxon>
        <taxon>Agaricomycotina</taxon>
        <taxon>Agaricomycetes</taxon>
        <taxon>Agaricomycetidae</taxon>
        <taxon>Agaricales</taxon>
        <taxon>Agaricineae</taxon>
        <taxon>Agaricaceae</taxon>
        <taxon>Leucocoprinus</taxon>
    </lineage>
</organism>
<feature type="compositionally biased region" description="Basic and acidic residues" evidence="4">
    <location>
        <begin position="226"/>
        <end position="242"/>
    </location>
</feature>
<proteinExistence type="predicted"/>
<evidence type="ECO:0000313" key="8">
    <source>
        <dbReference type="Proteomes" id="UP000559027"/>
    </source>
</evidence>
<keyword evidence="2" id="KW-0863">Zinc-finger</keyword>
<evidence type="ECO:0000256" key="5">
    <source>
        <dbReference type="SAM" id="Phobius"/>
    </source>
</evidence>
<dbReference type="AlphaFoldDB" id="A0A8H5G458"/>
<dbReference type="InterPro" id="IPR052819">
    <property type="entry name" value="Chromatin_regulatory_protein"/>
</dbReference>
<feature type="region of interest" description="Disordered" evidence="4">
    <location>
        <begin position="596"/>
        <end position="732"/>
    </location>
</feature>
<dbReference type="Gene3D" id="3.30.40.10">
    <property type="entry name" value="Zinc/RING finger domain, C3HC4 (zinc finger)"/>
    <property type="match status" value="1"/>
</dbReference>
<sequence>MLSVACSYLQYMYNKTITMMWLFPDLILPLLGLFGSGLFSRHRMATTASIPPYMMPGVAVQQPSHLEGDANLATEILPGPPSITSVQQAAQKRDPRKPSTVFSYLPPSDPGSTYSGIMHGTLIGQEPQDGPRTKRSRVDKGTASGRAQRASARNQNGATPAVPLESTSSAEAPAQLLPTPSPVEPDNLPGAPEDEPSLSRSNSSLNLYDLSVPTSHGRTKRKDKGKAKEVDSASVKVKEEPKSVLLPSPDPQPASNLQPPAKPPPSLLSPLIHQLNISIPVEFQLPEDIRTYFKDVGQGPKGNYIDTTVYKPPRQNRLGLLEDRDPYRLKDRNGAPVLCFQCGMSALPNGLAATAPASKRTRRSLVPKGASNDSWKPILSCDFCSLYWHLDCLDPPLPSMPPYNKKWMCPNHSDKVLVWPVFLPVSNRQADNVFPVQPIKRRIPKSNPYPVIEIDRPGQFNNGNIDIIPSETTTPIQQVNRVATDEVLINGRRYRVPERTIVLDFWSKLNKAHVPLQQEEKDTISSAMSSPLTSLSSLDDFGDDPHEAGPFEGTDELKIAEVPSSRQFFYPRNMLTRIPLHIQMLCNLRLGKLHTSNPRRKTTERAVQTSPDTEAPIRSGGRSANPVTHAKRLTKAATVNGFTRPQPSASTDSTSPLATSVSAVITTRRKRSAQSTQPENSARGLRSRSRNIAQEPSKDNANFTETTPTDTTAVEAPIPIAPPPKKAVQVKVEESDDPLALLNGISAVNPSTTVVTKTPSKRRGRRPAVKDTEESKPAPAKRGRKRKEREDDPTYRPNNTESSKKEKLDPEEKEKRVTRRRNARTPSRSRVPPPNSATMTAPTSTPTTPSLKIRLPRFNAGSISATNSGGAGSPSKS</sequence>
<feature type="transmembrane region" description="Helical" evidence="5">
    <location>
        <begin position="21"/>
        <end position="39"/>
    </location>
</feature>
<dbReference type="EMBL" id="JAACJO010000005">
    <property type="protein sequence ID" value="KAF5358114.1"/>
    <property type="molecule type" value="Genomic_DNA"/>
</dbReference>
<evidence type="ECO:0000256" key="4">
    <source>
        <dbReference type="SAM" id="MobiDB-lite"/>
    </source>
</evidence>
<feature type="compositionally biased region" description="Basic and acidic residues" evidence="4">
    <location>
        <begin position="543"/>
        <end position="557"/>
    </location>
</feature>
<feature type="compositionally biased region" description="Basic and acidic residues" evidence="4">
    <location>
        <begin position="129"/>
        <end position="140"/>
    </location>
</feature>
<dbReference type="InterPro" id="IPR013083">
    <property type="entry name" value="Znf_RING/FYVE/PHD"/>
</dbReference>
<feature type="region of interest" description="Disordered" evidence="4">
    <location>
        <begin position="72"/>
        <end position="267"/>
    </location>
</feature>
<feature type="domain" description="Zinc finger PHD-type" evidence="6">
    <location>
        <begin position="338"/>
        <end position="413"/>
    </location>
</feature>
<dbReference type="InterPro" id="IPR001965">
    <property type="entry name" value="Znf_PHD"/>
</dbReference>
<feature type="region of interest" description="Disordered" evidence="4">
    <location>
        <begin position="535"/>
        <end position="557"/>
    </location>
</feature>
<evidence type="ECO:0000256" key="1">
    <source>
        <dbReference type="ARBA" id="ARBA00022723"/>
    </source>
</evidence>
<feature type="compositionally biased region" description="Low complexity" evidence="4">
    <location>
        <begin position="198"/>
        <end position="211"/>
    </location>
</feature>
<dbReference type="Pfam" id="PF00628">
    <property type="entry name" value="PHD"/>
    <property type="match status" value="1"/>
</dbReference>
<keyword evidence="5" id="KW-0472">Membrane</keyword>
<dbReference type="OrthoDB" id="5876363at2759"/>
<evidence type="ECO:0000256" key="3">
    <source>
        <dbReference type="ARBA" id="ARBA00022833"/>
    </source>
</evidence>
<keyword evidence="5" id="KW-1133">Transmembrane helix</keyword>
<feature type="compositionally biased region" description="Polar residues" evidence="4">
    <location>
        <begin position="861"/>
        <end position="877"/>
    </location>
</feature>
<keyword evidence="1" id="KW-0479">Metal-binding</keyword>
<dbReference type="GO" id="GO:0032221">
    <property type="term" value="C:Rpd3S complex"/>
    <property type="evidence" value="ECO:0007669"/>
    <property type="project" value="TreeGrafter"/>
</dbReference>
<dbReference type="GO" id="GO:0008270">
    <property type="term" value="F:zinc ion binding"/>
    <property type="evidence" value="ECO:0007669"/>
    <property type="project" value="UniProtKB-KW"/>
</dbReference>
<dbReference type="InterPro" id="IPR011011">
    <property type="entry name" value="Znf_FYVE_PHD"/>
</dbReference>
<evidence type="ECO:0000313" key="7">
    <source>
        <dbReference type="EMBL" id="KAF5358114.1"/>
    </source>
</evidence>
<gene>
    <name evidence="7" type="ORF">D9756_001766</name>
</gene>
<evidence type="ECO:0000259" key="6">
    <source>
        <dbReference type="SMART" id="SM00249"/>
    </source>
</evidence>
<keyword evidence="8" id="KW-1185">Reference proteome</keyword>
<feature type="region of interest" description="Disordered" evidence="4">
    <location>
        <begin position="752"/>
        <end position="877"/>
    </location>
</feature>
<dbReference type="InterPro" id="IPR019787">
    <property type="entry name" value="Znf_PHD-finger"/>
</dbReference>
<evidence type="ECO:0000256" key="2">
    <source>
        <dbReference type="ARBA" id="ARBA00022771"/>
    </source>
</evidence>
<protein>
    <recommendedName>
        <fullName evidence="6">Zinc finger PHD-type domain-containing protein</fullName>
    </recommendedName>
</protein>
<dbReference type="PANTHER" id="PTHR47636:SF1">
    <property type="entry name" value="TRANSCRIPTIONAL REGULATORY PROTEIN RCO1"/>
    <property type="match status" value="1"/>
</dbReference>
<feature type="compositionally biased region" description="Low complexity" evidence="4">
    <location>
        <begin position="704"/>
        <end position="718"/>
    </location>
</feature>
<dbReference type="CDD" id="cd15534">
    <property type="entry name" value="PHD2_PHF12_Rco1"/>
    <property type="match status" value="1"/>
</dbReference>
<dbReference type="GO" id="GO:0006357">
    <property type="term" value="P:regulation of transcription by RNA polymerase II"/>
    <property type="evidence" value="ECO:0007669"/>
    <property type="project" value="TreeGrafter"/>
</dbReference>
<feature type="compositionally biased region" description="Basic and acidic residues" evidence="4">
    <location>
        <begin position="802"/>
        <end position="815"/>
    </location>
</feature>